<evidence type="ECO:0000256" key="3">
    <source>
        <dbReference type="ARBA" id="ARBA00020019"/>
    </source>
</evidence>
<dbReference type="AlphaFoldDB" id="A0A4Y6UKD5"/>
<dbReference type="InterPro" id="IPR018449">
    <property type="entry name" value="NIL_domain"/>
</dbReference>
<evidence type="ECO:0000259" key="11">
    <source>
        <dbReference type="PROSITE" id="PS50893"/>
    </source>
</evidence>
<sequence length="347" mass="38355">MAVMEPVLDVKHVNHRFGHHVALTDINFSIQRGEIVGIIGRSGAGKSTLLRCLCGLEKPTQGQILLNEVNLVTQSESQLVQLRRKIGLIFQHFNLLESRTVFKNIVLPLQIANWPKSKQAERVHELISLVGLKGHENKKPSQLSGGQKQRVGIARALAANPDLLLCDEATSALDPESTTAILDLLSEINQKLGLTIVLITHEMDVVRHFAQRVLVLDHGRLIADGSMGELLTTPSEQSIIVKLQDETKPNLPQEINEKLHHDDKAGKVTVVRITFPENEVFKPFLSNMTKTFETDITIFQGGITSFGDTTTGEMIIGLSGRNIAAAEAFLEANMKKIERLGYVTPDY</sequence>
<dbReference type="FunFam" id="3.40.50.300:FF:000056">
    <property type="entry name" value="Cell division ATP-binding protein FtsE"/>
    <property type="match status" value="1"/>
</dbReference>
<keyword evidence="8" id="KW-1278">Translocase</keyword>
<evidence type="ECO:0000256" key="5">
    <source>
        <dbReference type="ARBA" id="ARBA00022475"/>
    </source>
</evidence>
<organism evidence="12 13">
    <name type="scientific">Swingsia samuiensis</name>
    <dbReference type="NCBI Taxonomy" id="1293412"/>
    <lineage>
        <taxon>Bacteria</taxon>
        <taxon>Pseudomonadati</taxon>
        <taxon>Pseudomonadota</taxon>
        <taxon>Alphaproteobacteria</taxon>
        <taxon>Acetobacterales</taxon>
        <taxon>Acetobacteraceae</taxon>
        <taxon>Swingsia</taxon>
    </lineage>
</organism>
<gene>
    <name evidence="12" type="ORF">E3D00_04140</name>
</gene>
<evidence type="ECO:0000256" key="2">
    <source>
        <dbReference type="ARBA" id="ARBA00005417"/>
    </source>
</evidence>
<dbReference type="InterPro" id="IPR003439">
    <property type="entry name" value="ABC_transporter-like_ATP-bd"/>
</dbReference>
<dbReference type="OrthoDB" id="9802264at2"/>
<dbReference type="Pfam" id="PF09383">
    <property type="entry name" value="NIL"/>
    <property type="match status" value="1"/>
</dbReference>
<dbReference type="PANTHER" id="PTHR43166:SF30">
    <property type="entry name" value="METHIONINE IMPORT ATP-BINDING PROTEIN METN"/>
    <property type="match status" value="1"/>
</dbReference>
<dbReference type="SUPFAM" id="SSF52540">
    <property type="entry name" value="P-loop containing nucleoside triphosphate hydrolases"/>
    <property type="match status" value="1"/>
</dbReference>
<dbReference type="PROSITE" id="PS50893">
    <property type="entry name" value="ABC_TRANSPORTER_2"/>
    <property type="match status" value="1"/>
</dbReference>
<dbReference type="InterPro" id="IPR003593">
    <property type="entry name" value="AAA+_ATPase"/>
</dbReference>
<accession>A0A4Y6UKD5</accession>
<dbReference type="Gene3D" id="3.40.50.300">
    <property type="entry name" value="P-loop containing nucleotide triphosphate hydrolases"/>
    <property type="match status" value="1"/>
</dbReference>
<comment type="similarity">
    <text evidence="2">Belongs to the ABC transporter superfamily.</text>
</comment>
<dbReference type="Gene3D" id="3.30.70.260">
    <property type="match status" value="1"/>
</dbReference>
<dbReference type="GO" id="GO:0006865">
    <property type="term" value="P:amino acid transport"/>
    <property type="evidence" value="ECO:0007669"/>
    <property type="project" value="UniProtKB-KW"/>
</dbReference>
<dbReference type="Pfam" id="PF00005">
    <property type="entry name" value="ABC_tran"/>
    <property type="match status" value="1"/>
</dbReference>
<dbReference type="PROSITE" id="PS00211">
    <property type="entry name" value="ABC_TRANSPORTER_1"/>
    <property type="match status" value="1"/>
</dbReference>
<comment type="function">
    <text evidence="1">Part of the ABC transporter FtsEX involved in cellular division. Important for assembly or stability of the septal ring.</text>
</comment>
<keyword evidence="4" id="KW-0813">Transport</keyword>
<feature type="domain" description="ABC transporter" evidence="11">
    <location>
        <begin position="8"/>
        <end position="243"/>
    </location>
</feature>
<dbReference type="InterPro" id="IPR041701">
    <property type="entry name" value="MetN_ABC"/>
</dbReference>
<evidence type="ECO:0000256" key="10">
    <source>
        <dbReference type="ARBA" id="ARBA00023136"/>
    </source>
</evidence>
<keyword evidence="13" id="KW-1185">Reference proteome</keyword>
<dbReference type="InterPro" id="IPR045865">
    <property type="entry name" value="ACT-like_dom_sf"/>
</dbReference>
<keyword evidence="10" id="KW-0472">Membrane</keyword>
<evidence type="ECO:0000256" key="6">
    <source>
        <dbReference type="ARBA" id="ARBA00022741"/>
    </source>
</evidence>
<dbReference type="SMART" id="SM00930">
    <property type="entry name" value="NIL"/>
    <property type="match status" value="1"/>
</dbReference>
<proteinExistence type="inferred from homology"/>
<dbReference type="PANTHER" id="PTHR43166">
    <property type="entry name" value="AMINO ACID IMPORT ATP-BINDING PROTEIN"/>
    <property type="match status" value="1"/>
</dbReference>
<evidence type="ECO:0000256" key="7">
    <source>
        <dbReference type="ARBA" id="ARBA00022840"/>
    </source>
</evidence>
<reference evidence="12 13" key="1">
    <citation type="submission" date="2019-03" db="EMBL/GenBank/DDBJ databases">
        <title>The complete genome sequence of Swingsia samuiensis NBRC107927(T).</title>
        <authorList>
            <person name="Chua K.-O."/>
            <person name="Chan K.-G."/>
            <person name="See-Too W.-S."/>
        </authorList>
    </citation>
    <scope>NUCLEOTIDE SEQUENCE [LARGE SCALE GENOMIC DNA]</scope>
    <source>
        <strain evidence="12 13">AH83</strain>
    </source>
</reference>
<evidence type="ECO:0000256" key="4">
    <source>
        <dbReference type="ARBA" id="ARBA00022448"/>
    </source>
</evidence>
<dbReference type="InterPro" id="IPR027417">
    <property type="entry name" value="P-loop_NTPase"/>
</dbReference>
<keyword evidence="6" id="KW-0547">Nucleotide-binding</keyword>
<dbReference type="GO" id="GO:0016887">
    <property type="term" value="F:ATP hydrolysis activity"/>
    <property type="evidence" value="ECO:0007669"/>
    <property type="project" value="InterPro"/>
</dbReference>
<dbReference type="InterPro" id="IPR017871">
    <property type="entry name" value="ABC_transporter-like_CS"/>
</dbReference>
<dbReference type="GO" id="GO:0005886">
    <property type="term" value="C:plasma membrane"/>
    <property type="evidence" value="ECO:0007669"/>
    <property type="project" value="UniProtKB-ARBA"/>
</dbReference>
<dbReference type="KEGG" id="ssam:E3D00_04140"/>
<dbReference type="SMART" id="SM00382">
    <property type="entry name" value="AAA"/>
    <property type="match status" value="1"/>
</dbReference>
<dbReference type="EMBL" id="CP038141">
    <property type="protein sequence ID" value="QDH16847.1"/>
    <property type="molecule type" value="Genomic_DNA"/>
</dbReference>
<name>A0A4Y6UKD5_9PROT</name>
<dbReference type="CDD" id="cd03258">
    <property type="entry name" value="ABC_MetN_methionine_transporter"/>
    <property type="match status" value="1"/>
</dbReference>
<keyword evidence="5" id="KW-1003">Cell membrane</keyword>
<dbReference type="InterPro" id="IPR050086">
    <property type="entry name" value="MetN_ABC_transporter-like"/>
</dbReference>
<evidence type="ECO:0000256" key="9">
    <source>
        <dbReference type="ARBA" id="ARBA00022970"/>
    </source>
</evidence>
<evidence type="ECO:0000313" key="12">
    <source>
        <dbReference type="EMBL" id="QDH16847.1"/>
    </source>
</evidence>
<dbReference type="SUPFAM" id="SSF55021">
    <property type="entry name" value="ACT-like"/>
    <property type="match status" value="1"/>
</dbReference>
<keyword evidence="7 12" id="KW-0067">ATP-binding</keyword>
<evidence type="ECO:0000256" key="8">
    <source>
        <dbReference type="ARBA" id="ARBA00022967"/>
    </source>
</evidence>
<dbReference type="RefSeq" id="WP_141460209.1">
    <property type="nucleotide sequence ID" value="NZ_CP038141.1"/>
</dbReference>
<keyword evidence="9" id="KW-0029">Amino-acid transport</keyword>
<dbReference type="GO" id="GO:0005524">
    <property type="term" value="F:ATP binding"/>
    <property type="evidence" value="ECO:0007669"/>
    <property type="project" value="UniProtKB-KW"/>
</dbReference>
<protein>
    <recommendedName>
        <fullName evidence="3">Cell division ATP-binding protein FtsE</fullName>
    </recommendedName>
</protein>
<dbReference type="Proteomes" id="UP000316313">
    <property type="component" value="Chromosome"/>
</dbReference>
<evidence type="ECO:0000313" key="13">
    <source>
        <dbReference type="Proteomes" id="UP000316313"/>
    </source>
</evidence>
<evidence type="ECO:0000256" key="1">
    <source>
        <dbReference type="ARBA" id="ARBA00002579"/>
    </source>
</evidence>